<evidence type="ECO:0000313" key="1">
    <source>
        <dbReference type="EMBL" id="KAK5967583.1"/>
    </source>
</evidence>
<dbReference type="AlphaFoldDB" id="A0AAN8FNL3"/>
<sequence length="160" mass="18782">MSFAAVKFVHFQLANVLIRLFRNVCPQPTSTSESQLAIDILLRCVPEQQHVATMLLRSESLNPENAEKWQYFYKAVESSAQKDELTDEFWRQMRKFKVFRPNYAHRSLKADSHAHWQEIGEVDGYKLYSTSEVEFDLGMFKRSEFDINLKHGKVDESVFK</sequence>
<comment type="caution">
    <text evidence="1">The sequence shown here is derived from an EMBL/GenBank/DDBJ whole genome shotgun (WGS) entry which is preliminary data.</text>
</comment>
<accession>A0AAN8FNL3</accession>
<dbReference type="GO" id="GO:0005794">
    <property type="term" value="C:Golgi apparatus"/>
    <property type="evidence" value="ECO:0007669"/>
    <property type="project" value="TreeGrafter"/>
</dbReference>
<feature type="non-terminal residue" evidence="1">
    <location>
        <position position="160"/>
    </location>
</feature>
<dbReference type="GO" id="GO:0042157">
    <property type="term" value="P:lipoprotein metabolic process"/>
    <property type="evidence" value="ECO:0007669"/>
    <property type="project" value="TreeGrafter"/>
</dbReference>
<dbReference type="GO" id="GO:0005783">
    <property type="term" value="C:endoplasmic reticulum"/>
    <property type="evidence" value="ECO:0007669"/>
    <property type="project" value="TreeGrafter"/>
</dbReference>
<proteinExistence type="predicted"/>
<organism evidence="1 2">
    <name type="scientific">Trichostrongylus colubriformis</name>
    <name type="common">Black scour worm</name>
    <dbReference type="NCBI Taxonomy" id="6319"/>
    <lineage>
        <taxon>Eukaryota</taxon>
        <taxon>Metazoa</taxon>
        <taxon>Ecdysozoa</taxon>
        <taxon>Nematoda</taxon>
        <taxon>Chromadorea</taxon>
        <taxon>Rhabditida</taxon>
        <taxon>Rhabditina</taxon>
        <taxon>Rhabditomorpha</taxon>
        <taxon>Strongyloidea</taxon>
        <taxon>Trichostrongylidae</taxon>
        <taxon>Trichostrongylus</taxon>
    </lineage>
</organism>
<dbReference type="GO" id="GO:0005548">
    <property type="term" value="F:phospholipid transporter activity"/>
    <property type="evidence" value="ECO:0007669"/>
    <property type="project" value="InterPro"/>
</dbReference>
<name>A0AAN8FNL3_TRICO</name>
<dbReference type="InterPro" id="IPR039988">
    <property type="entry name" value="MTTP"/>
</dbReference>
<dbReference type="EMBL" id="WIXE01022322">
    <property type="protein sequence ID" value="KAK5967583.1"/>
    <property type="molecule type" value="Genomic_DNA"/>
</dbReference>
<dbReference type="Proteomes" id="UP001331761">
    <property type="component" value="Unassembled WGS sequence"/>
</dbReference>
<reference evidence="1 2" key="1">
    <citation type="submission" date="2019-10" db="EMBL/GenBank/DDBJ databases">
        <title>Assembly and Annotation for the nematode Trichostrongylus colubriformis.</title>
        <authorList>
            <person name="Martin J."/>
        </authorList>
    </citation>
    <scope>NUCLEOTIDE SEQUENCE [LARGE SCALE GENOMIC DNA]</scope>
    <source>
        <strain evidence="1">G859</strain>
        <tissue evidence="1">Whole worm</tissue>
    </source>
</reference>
<dbReference type="PANTHER" id="PTHR13024:SF0">
    <property type="entry name" value="MICROSOMAL TRIACYLGLYCEROL TRANSFER PROTEIN"/>
    <property type="match status" value="1"/>
</dbReference>
<keyword evidence="2" id="KW-1185">Reference proteome</keyword>
<gene>
    <name evidence="1" type="ORF">GCK32_017973</name>
</gene>
<dbReference type="GO" id="GO:0016323">
    <property type="term" value="C:basolateral plasma membrane"/>
    <property type="evidence" value="ECO:0007669"/>
    <property type="project" value="TreeGrafter"/>
</dbReference>
<protein>
    <submittedName>
        <fullName evidence="1">Uncharacterized protein</fullName>
    </submittedName>
</protein>
<dbReference type="PANTHER" id="PTHR13024">
    <property type="entry name" value="MICROSOMAL TRIGLYCERIDE TRANSFER PROTEIN, LARGE SUBUNIT"/>
    <property type="match status" value="1"/>
</dbReference>
<evidence type="ECO:0000313" key="2">
    <source>
        <dbReference type="Proteomes" id="UP001331761"/>
    </source>
</evidence>